<dbReference type="AlphaFoldDB" id="A0A9W4RQT6"/>
<dbReference type="CDD" id="cd05227">
    <property type="entry name" value="AR_SDR_e"/>
    <property type="match status" value="1"/>
</dbReference>
<name>A0A9W4RQT6_9PEZI</name>
<sequence>MSIREPQNAIVDTIESYILVTGSTGLVGSHVVDNLLRKGYKVRAVARSKQKADAFLSARAQYSSKLDFYFIEDLTDPGAFDEAVKDIDGVIHVASPLKYDIKDNENDLVIPALKGVRSILDASTKSSVKRIVLTSSFGAVLDMGREESTTWTYTANDWNPISYGEAVAPDATPQDAYRGSKTLAEQEARRFITEHKPHFDLVTLCPSMIFGPLATPPRSKDDLNESNMMLWRVATGGLSGSLPPCRFNFWIDVRDLAEIHVMALTTPQAGGKRYIPVAPEPFTYQKASETIRSTYPDLTQKIAAGIQEVKTHVQVDPEPMMKDFQGLKYTSFEETVTDFVSQVKHLL</sequence>
<dbReference type="InterPro" id="IPR001509">
    <property type="entry name" value="Epimerase_deHydtase"/>
</dbReference>
<reference evidence="4" key="1">
    <citation type="submission" date="2022-08" db="EMBL/GenBank/DDBJ databases">
        <authorList>
            <person name="Giroux E."/>
            <person name="Giroux E."/>
        </authorList>
    </citation>
    <scope>NUCLEOTIDE SEQUENCE</scope>
    <source>
        <strain evidence="4">H1091258</strain>
    </source>
</reference>
<evidence type="ECO:0000256" key="1">
    <source>
        <dbReference type="ARBA" id="ARBA00023002"/>
    </source>
</evidence>
<accession>A0A9W4RQT6</accession>
<evidence type="ECO:0000256" key="2">
    <source>
        <dbReference type="ARBA" id="ARBA00023445"/>
    </source>
</evidence>
<dbReference type="Pfam" id="PF01370">
    <property type="entry name" value="Epimerase"/>
    <property type="match status" value="1"/>
</dbReference>
<dbReference type="Gene3D" id="3.40.50.720">
    <property type="entry name" value="NAD(P)-binding Rossmann-like Domain"/>
    <property type="match status" value="1"/>
</dbReference>
<dbReference type="PANTHER" id="PTHR10366">
    <property type="entry name" value="NAD DEPENDENT EPIMERASE/DEHYDRATASE"/>
    <property type="match status" value="1"/>
</dbReference>
<proteinExistence type="inferred from homology"/>
<dbReference type="GO" id="GO:0016616">
    <property type="term" value="F:oxidoreductase activity, acting on the CH-OH group of donors, NAD or NADP as acceptor"/>
    <property type="evidence" value="ECO:0007669"/>
    <property type="project" value="TreeGrafter"/>
</dbReference>
<dbReference type="SUPFAM" id="SSF51735">
    <property type="entry name" value="NAD(P)-binding Rossmann-fold domains"/>
    <property type="match status" value="1"/>
</dbReference>
<comment type="similarity">
    <text evidence="2">Belongs to the NAD(P)-dependent epimerase/dehydratase family. Dihydroflavonol-4-reductase subfamily.</text>
</comment>
<dbReference type="EMBL" id="CAMGZC010000256">
    <property type="protein sequence ID" value="CAI0645596.1"/>
    <property type="molecule type" value="Genomic_DNA"/>
</dbReference>
<comment type="caution">
    <text evidence="4">The sequence shown here is derived from an EMBL/GenBank/DDBJ whole genome shotgun (WGS) entry which is preliminary data.</text>
</comment>
<organism evidence="4 5">
    <name type="scientific">Colletotrichum noveboracense</name>
    <dbReference type="NCBI Taxonomy" id="2664923"/>
    <lineage>
        <taxon>Eukaryota</taxon>
        <taxon>Fungi</taxon>
        <taxon>Dikarya</taxon>
        <taxon>Ascomycota</taxon>
        <taxon>Pezizomycotina</taxon>
        <taxon>Sordariomycetes</taxon>
        <taxon>Hypocreomycetidae</taxon>
        <taxon>Glomerellales</taxon>
        <taxon>Glomerellaceae</taxon>
        <taxon>Colletotrichum</taxon>
        <taxon>Colletotrichum gloeosporioides species complex</taxon>
    </lineage>
</organism>
<feature type="domain" description="NAD-dependent epimerase/dehydratase" evidence="3">
    <location>
        <begin position="18"/>
        <end position="272"/>
    </location>
</feature>
<dbReference type="InterPro" id="IPR036291">
    <property type="entry name" value="NAD(P)-bd_dom_sf"/>
</dbReference>
<keyword evidence="5" id="KW-1185">Reference proteome</keyword>
<keyword evidence="1" id="KW-0560">Oxidoreductase</keyword>
<evidence type="ECO:0000313" key="5">
    <source>
        <dbReference type="Proteomes" id="UP001152533"/>
    </source>
</evidence>
<evidence type="ECO:0000313" key="4">
    <source>
        <dbReference type="EMBL" id="CAI0645596.1"/>
    </source>
</evidence>
<gene>
    <name evidence="4" type="ORF">CGXH109_LOCUS46758</name>
</gene>
<dbReference type="Proteomes" id="UP001152533">
    <property type="component" value="Unassembled WGS sequence"/>
</dbReference>
<protein>
    <recommendedName>
        <fullName evidence="3">NAD-dependent epimerase/dehydratase domain-containing protein</fullName>
    </recommendedName>
</protein>
<evidence type="ECO:0000259" key="3">
    <source>
        <dbReference type="Pfam" id="PF01370"/>
    </source>
</evidence>
<dbReference type="PANTHER" id="PTHR10366:SF579">
    <property type="entry name" value="3-BETA HYDROXYSTEROID DEHYDROGENASE_ISOMERASE FAMILY PROTEIN (AFU_ORTHOLOGUE AFUA_3G02250)"/>
    <property type="match status" value="1"/>
</dbReference>
<dbReference type="InterPro" id="IPR050425">
    <property type="entry name" value="NAD(P)_dehydrat-like"/>
</dbReference>